<gene>
    <name evidence="2" type="ORF">PLEPLA_LOCUS18686</name>
</gene>
<proteinExistence type="predicted"/>
<organism evidence="2 3">
    <name type="scientific">Pleuronectes platessa</name>
    <name type="common">European plaice</name>
    <dbReference type="NCBI Taxonomy" id="8262"/>
    <lineage>
        <taxon>Eukaryota</taxon>
        <taxon>Metazoa</taxon>
        <taxon>Chordata</taxon>
        <taxon>Craniata</taxon>
        <taxon>Vertebrata</taxon>
        <taxon>Euteleostomi</taxon>
        <taxon>Actinopterygii</taxon>
        <taxon>Neopterygii</taxon>
        <taxon>Teleostei</taxon>
        <taxon>Neoteleostei</taxon>
        <taxon>Acanthomorphata</taxon>
        <taxon>Carangaria</taxon>
        <taxon>Pleuronectiformes</taxon>
        <taxon>Pleuronectoidei</taxon>
        <taxon>Pleuronectidae</taxon>
        <taxon>Pleuronectes</taxon>
    </lineage>
</organism>
<reference evidence="2" key="1">
    <citation type="submission" date="2020-03" db="EMBL/GenBank/DDBJ databases">
        <authorList>
            <person name="Weist P."/>
        </authorList>
    </citation>
    <scope>NUCLEOTIDE SEQUENCE</scope>
</reference>
<evidence type="ECO:0000313" key="3">
    <source>
        <dbReference type="Proteomes" id="UP001153269"/>
    </source>
</evidence>
<protein>
    <submittedName>
        <fullName evidence="2">Uncharacterized protein</fullName>
    </submittedName>
</protein>
<sequence>MCHQHSPYTDTEAHYQDLQNPDPLDNDGLQFVEARWDFSERQATDEEITANLKPLIYLSPAPGDGGKGCTVNYRRRSPLITFAQTSGCSGVEGKTFEISGVTTVTARAAVEQQQQPMIGSVSLL</sequence>
<dbReference type="Proteomes" id="UP001153269">
    <property type="component" value="Unassembled WGS sequence"/>
</dbReference>
<name>A0A9N7UFX9_PLEPL</name>
<keyword evidence="3" id="KW-1185">Reference proteome</keyword>
<accession>A0A9N7UFX9</accession>
<dbReference type="AlphaFoldDB" id="A0A9N7UFX9"/>
<evidence type="ECO:0000256" key="1">
    <source>
        <dbReference type="SAM" id="MobiDB-lite"/>
    </source>
</evidence>
<comment type="caution">
    <text evidence="2">The sequence shown here is derived from an EMBL/GenBank/DDBJ whole genome shotgun (WGS) entry which is preliminary data.</text>
</comment>
<dbReference type="EMBL" id="CADEAL010001258">
    <property type="protein sequence ID" value="CAB1430700.1"/>
    <property type="molecule type" value="Genomic_DNA"/>
</dbReference>
<evidence type="ECO:0000313" key="2">
    <source>
        <dbReference type="EMBL" id="CAB1430700.1"/>
    </source>
</evidence>
<feature type="region of interest" description="Disordered" evidence="1">
    <location>
        <begin position="1"/>
        <end position="26"/>
    </location>
</feature>